<evidence type="ECO:0000256" key="2">
    <source>
        <dbReference type="ARBA" id="ARBA00022734"/>
    </source>
</evidence>
<keyword evidence="5" id="KW-0732">Signal</keyword>
<dbReference type="PANTHER" id="PTHR16146">
    <property type="entry name" value="INTELECTIN"/>
    <property type="match status" value="1"/>
</dbReference>
<accession>A0ABN8PCS6</accession>
<keyword evidence="2" id="KW-0430">Lectin</keyword>
<keyword evidence="3" id="KW-0106">Calcium</keyword>
<dbReference type="PANTHER" id="PTHR16146:SF53">
    <property type="entry name" value="APPLE DOMAIN-CONTAINING PROTEIN"/>
    <property type="match status" value="1"/>
</dbReference>
<proteinExistence type="predicted"/>
<keyword evidence="7" id="KW-1185">Reference proteome</keyword>
<evidence type="ECO:0000313" key="6">
    <source>
        <dbReference type="EMBL" id="CAH3137461.1"/>
    </source>
</evidence>
<gene>
    <name evidence="6" type="ORF">PLOB_00039006</name>
</gene>
<evidence type="ECO:0000256" key="5">
    <source>
        <dbReference type="SAM" id="SignalP"/>
    </source>
</evidence>
<evidence type="ECO:0000313" key="7">
    <source>
        <dbReference type="Proteomes" id="UP001159405"/>
    </source>
</evidence>
<feature type="chain" id="PRO_5046340712" description="Apple domain-containing protein" evidence="5">
    <location>
        <begin position="27"/>
        <end position="338"/>
    </location>
</feature>
<reference evidence="6 7" key="1">
    <citation type="submission" date="2022-05" db="EMBL/GenBank/DDBJ databases">
        <authorList>
            <consortium name="Genoscope - CEA"/>
            <person name="William W."/>
        </authorList>
    </citation>
    <scope>NUCLEOTIDE SEQUENCE [LARGE SCALE GENOMIC DNA]</scope>
</reference>
<name>A0ABN8PCS6_9CNID</name>
<keyword evidence="4" id="KW-1015">Disulfide bond</keyword>
<keyword evidence="1" id="KW-0479">Metal-binding</keyword>
<dbReference type="Proteomes" id="UP001159405">
    <property type="component" value="Unassembled WGS sequence"/>
</dbReference>
<protein>
    <recommendedName>
        <fullName evidence="8">Apple domain-containing protein</fullName>
    </recommendedName>
</protein>
<evidence type="ECO:0000256" key="4">
    <source>
        <dbReference type="ARBA" id="ARBA00023157"/>
    </source>
</evidence>
<dbReference type="InterPro" id="IPR036056">
    <property type="entry name" value="Fibrinogen-like_C"/>
</dbReference>
<dbReference type="SUPFAM" id="SSF56496">
    <property type="entry name" value="Fibrinogen C-terminal domain-like"/>
    <property type="match status" value="1"/>
</dbReference>
<dbReference type="EMBL" id="CALNXK010000059">
    <property type="protein sequence ID" value="CAH3137461.1"/>
    <property type="molecule type" value="Genomic_DNA"/>
</dbReference>
<comment type="caution">
    <text evidence="6">The sequence shown here is derived from an EMBL/GenBank/DDBJ whole genome shotgun (WGS) entry which is preliminary data.</text>
</comment>
<sequence>MFGLLRTDQSRHVIIFVFYILEAVFAEESHTMHHPNHLQDIFVKEEYHFLNVPGIGTFTVYDTFDCTFECLSNPSCLSLNLAASKGADGKLWCELLTSNKDINPGELKENKTSHHFALKGRFRPTSCVEYGQQSASKDGIYKIYDDGGNSFPAYCDLTSEAGIAWTLVMSWSRENRLISAFYNTALQINAPENETSPNWDRYRLSLERMRSLQVHSTHWRATCSYPTHGIDFRDYLRGNFKDFDIVDFLGNGECKRVDYVDIRGHNGTNLTVSFWQQKYSYTLHTDSRLAGSCKFDASVGAVSGEDNFGFYEVMNPKFRCTQAGNSTTQWWFGAHLKK</sequence>
<organism evidence="6 7">
    <name type="scientific">Porites lobata</name>
    <dbReference type="NCBI Taxonomy" id="104759"/>
    <lineage>
        <taxon>Eukaryota</taxon>
        <taxon>Metazoa</taxon>
        <taxon>Cnidaria</taxon>
        <taxon>Anthozoa</taxon>
        <taxon>Hexacorallia</taxon>
        <taxon>Scleractinia</taxon>
        <taxon>Fungiina</taxon>
        <taxon>Poritidae</taxon>
        <taxon>Porites</taxon>
    </lineage>
</organism>
<dbReference type="Gene3D" id="3.90.215.10">
    <property type="entry name" value="Gamma Fibrinogen, chain A, domain 1"/>
    <property type="match status" value="1"/>
</dbReference>
<evidence type="ECO:0000256" key="1">
    <source>
        <dbReference type="ARBA" id="ARBA00022723"/>
    </source>
</evidence>
<feature type="signal peptide" evidence="5">
    <location>
        <begin position="1"/>
        <end position="26"/>
    </location>
</feature>
<evidence type="ECO:0008006" key="8">
    <source>
        <dbReference type="Google" id="ProtNLM"/>
    </source>
</evidence>
<evidence type="ECO:0000256" key="3">
    <source>
        <dbReference type="ARBA" id="ARBA00022837"/>
    </source>
</evidence>
<dbReference type="InterPro" id="IPR014716">
    <property type="entry name" value="Fibrinogen_a/b/g_C_1"/>
</dbReference>